<comment type="similarity">
    <text evidence="5">Belongs to the UreE family.</text>
</comment>
<dbReference type="SUPFAM" id="SSF69737">
    <property type="entry name" value="Urease metallochaperone UreE, C-terminal domain"/>
    <property type="match status" value="1"/>
</dbReference>
<evidence type="ECO:0000256" key="1">
    <source>
        <dbReference type="ARBA" id="ARBA00004496"/>
    </source>
</evidence>
<keyword evidence="3 5" id="KW-0533">Nickel</keyword>
<gene>
    <name evidence="5" type="primary">ureE</name>
    <name evidence="8" type="ORF">ABFB10_06390</name>
</gene>
<feature type="domain" description="UreE urease accessory N-terminal" evidence="7">
    <location>
        <begin position="6"/>
        <end position="69"/>
    </location>
</feature>
<evidence type="ECO:0000256" key="4">
    <source>
        <dbReference type="ARBA" id="ARBA00023186"/>
    </source>
</evidence>
<dbReference type="GO" id="GO:0051082">
    <property type="term" value="F:unfolded protein binding"/>
    <property type="evidence" value="ECO:0007669"/>
    <property type="project" value="UniProtKB-UniRule"/>
</dbReference>
<dbReference type="InterPro" id="IPR036118">
    <property type="entry name" value="UreE_N_sf"/>
</dbReference>
<name>A0AAW9SK34_9RHOB</name>
<dbReference type="EMBL" id="JBDNCH010000002">
    <property type="protein sequence ID" value="MEN9060717.1"/>
    <property type="molecule type" value="Genomic_DNA"/>
</dbReference>
<dbReference type="Proteomes" id="UP001428774">
    <property type="component" value="Unassembled WGS sequence"/>
</dbReference>
<evidence type="ECO:0000313" key="9">
    <source>
        <dbReference type="Proteomes" id="UP001428774"/>
    </source>
</evidence>
<dbReference type="GO" id="GO:0019627">
    <property type="term" value="P:urea metabolic process"/>
    <property type="evidence" value="ECO:0007669"/>
    <property type="project" value="InterPro"/>
</dbReference>
<dbReference type="InterPro" id="IPR012406">
    <property type="entry name" value="UreE"/>
</dbReference>
<feature type="compositionally biased region" description="Basic and acidic residues" evidence="6">
    <location>
        <begin position="145"/>
        <end position="169"/>
    </location>
</feature>
<proteinExistence type="inferred from homology"/>
<feature type="compositionally biased region" description="Basic and acidic residues" evidence="6">
    <location>
        <begin position="182"/>
        <end position="210"/>
    </location>
</feature>
<dbReference type="HAMAP" id="MF_00822">
    <property type="entry name" value="UreE"/>
    <property type="match status" value="1"/>
</dbReference>
<dbReference type="Pfam" id="PF02814">
    <property type="entry name" value="UreE_N"/>
    <property type="match status" value="1"/>
</dbReference>
<dbReference type="SUPFAM" id="SSF69287">
    <property type="entry name" value="Urease metallochaperone UreE, N-terminal domain"/>
    <property type="match status" value="1"/>
</dbReference>
<comment type="caution">
    <text evidence="8">The sequence shown here is derived from an EMBL/GenBank/DDBJ whole genome shotgun (WGS) entry which is preliminary data.</text>
</comment>
<dbReference type="GO" id="GO:0016151">
    <property type="term" value="F:nickel cation binding"/>
    <property type="evidence" value="ECO:0007669"/>
    <property type="project" value="UniProtKB-UniRule"/>
</dbReference>
<keyword evidence="4 5" id="KW-0143">Chaperone</keyword>
<evidence type="ECO:0000313" key="8">
    <source>
        <dbReference type="EMBL" id="MEN9060717.1"/>
    </source>
</evidence>
<evidence type="ECO:0000256" key="2">
    <source>
        <dbReference type="ARBA" id="ARBA00022490"/>
    </source>
</evidence>
<dbReference type="RefSeq" id="WP_347165867.1">
    <property type="nucleotide sequence ID" value="NZ_JBDNCH010000002.1"/>
</dbReference>
<evidence type="ECO:0000256" key="6">
    <source>
        <dbReference type="SAM" id="MobiDB-lite"/>
    </source>
</evidence>
<dbReference type="Gene3D" id="3.30.70.790">
    <property type="entry name" value="UreE, C-terminal domain"/>
    <property type="match status" value="1"/>
</dbReference>
<reference evidence="8 9" key="1">
    <citation type="submission" date="2024-05" db="EMBL/GenBank/DDBJ databases">
        <title>Genome sequence of Ponticoccus litoralis KCCM 90028.</title>
        <authorList>
            <person name="Kim J.M."/>
            <person name="Lee J.K."/>
            <person name="Choi B.J."/>
            <person name="Bayburt H."/>
            <person name="Baek J.H."/>
            <person name="Jeon C.O."/>
        </authorList>
    </citation>
    <scope>NUCLEOTIDE SEQUENCE [LARGE SCALE GENOMIC DNA]</scope>
    <source>
        <strain evidence="8 9">KCCM 90028</strain>
    </source>
</reference>
<keyword evidence="9" id="KW-1185">Reference proteome</keyword>
<evidence type="ECO:0000256" key="5">
    <source>
        <dbReference type="HAMAP-Rule" id="MF_00822"/>
    </source>
</evidence>
<feature type="region of interest" description="Disordered" evidence="6">
    <location>
        <begin position="134"/>
        <end position="210"/>
    </location>
</feature>
<keyword evidence="2 5" id="KW-0963">Cytoplasm</keyword>
<comment type="function">
    <text evidence="5">Involved in urease metallocenter assembly. Binds nickel. Probably functions as a nickel donor during metallocenter assembly.</text>
</comment>
<dbReference type="InterPro" id="IPR007864">
    <property type="entry name" value="UreE_C_dom"/>
</dbReference>
<sequence>MSGLPVAQVLHRAGSWSGAAQSVVLDYEARFLRRKRLVTEAGLSFVVDLAQTTSLDEGDALELAGGGLVAVRAAEEPVLEVRGPLARLAWHIGNRHTPCQLLDDCLLIQRDPVIRHMLEHLGADVTEAMRAFTPEGGAYGHGRTHAHEHGHTAHAQDHGSDKPAQDHGHAHGQAHRHGPAQSHDHPHGQGHAEEGDDPAHRHRHDTDHAH</sequence>
<organism evidence="8 9">
    <name type="scientific">Ponticoccus litoralis</name>
    <dbReference type="NCBI Taxonomy" id="422297"/>
    <lineage>
        <taxon>Bacteria</taxon>
        <taxon>Pseudomonadati</taxon>
        <taxon>Pseudomonadota</taxon>
        <taxon>Alphaproteobacteria</taxon>
        <taxon>Rhodobacterales</taxon>
        <taxon>Roseobacteraceae</taxon>
        <taxon>Ponticoccus</taxon>
    </lineage>
</organism>
<dbReference type="GO" id="GO:0065003">
    <property type="term" value="P:protein-containing complex assembly"/>
    <property type="evidence" value="ECO:0007669"/>
    <property type="project" value="InterPro"/>
</dbReference>
<evidence type="ECO:0000259" key="7">
    <source>
        <dbReference type="SMART" id="SM00988"/>
    </source>
</evidence>
<dbReference type="SMART" id="SM00988">
    <property type="entry name" value="UreE_N"/>
    <property type="match status" value="1"/>
</dbReference>
<accession>A0AAW9SK34</accession>
<dbReference type="CDD" id="cd00571">
    <property type="entry name" value="UreE"/>
    <property type="match status" value="1"/>
</dbReference>
<comment type="subcellular location">
    <subcellularLocation>
        <location evidence="1 5">Cytoplasm</location>
    </subcellularLocation>
</comment>
<protein>
    <recommendedName>
        <fullName evidence="5">Urease accessory protein UreE</fullName>
    </recommendedName>
</protein>
<dbReference type="GO" id="GO:0006457">
    <property type="term" value="P:protein folding"/>
    <property type="evidence" value="ECO:0007669"/>
    <property type="project" value="InterPro"/>
</dbReference>
<dbReference type="InterPro" id="IPR004029">
    <property type="entry name" value="UreE_N"/>
</dbReference>
<evidence type="ECO:0000256" key="3">
    <source>
        <dbReference type="ARBA" id="ARBA00022596"/>
    </source>
</evidence>
<dbReference type="GO" id="GO:0005737">
    <property type="term" value="C:cytoplasm"/>
    <property type="evidence" value="ECO:0007669"/>
    <property type="project" value="UniProtKB-SubCell"/>
</dbReference>
<dbReference type="Gene3D" id="2.60.260.20">
    <property type="entry name" value="Urease metallochaperone UreE, N-terminal domain"/>
    <property type="match status" value="1"/>
</dbReference>
<dbReference type="AlphaFoldDB" id="A0AAW9SK34"/>
<dbReference type="Pfam" id="PF05194">
    <property type="entry name" value="UreE_C"/>
    <property type="match status" value="1"/>
</dbReference>